<protein>
    <recommendedName>
        <fullName evidence="4">Secreted protein</fullName>
    </recommendedName>
</protein>
<dbReference type="InParanoid" id="A0A0D8JUM0"/>
<reference evidence="3" key="2">
    <citation type="journal article" date="2010" name="Genome Res.">
        <title>Population genomic sequencing of Coccidioides fungi reveals recent hybridization and transposon control.</title>
        <authorList>
            <person name="Neafsey D.E."/>
            <person name="Barker B.M."/>
            <person name="Sharpton T.J."/>
            <person name="Stajich J.E."/>
            <person name="Park D.J."/>
            <person name="Whiston E."/>
            <person name="Hung C.-Y."/>
            <person name="McMahan C."/>
            <person name="White J."/>
            <person name="Sykes S."/>
            <person name="Heiman D."/>
            <person name="Young S."/>
            <person name="Zeng Q."/>
            <person name="Abouelleil A."/>
            <person name="Aftuck L."/>
            <person name="Bessette D."/>
            <person name="Brown A."/>
            <person name="FitzGerald M."/>
            <person name="Lui A."/>
            <person name="Macdonald J.P."/>
            <person name="Priest M."/>
            <person name="Orbach M.J."/>
            <person name="Galgiani J.N."/>
            <person name="Kirkland T.N."/>
            <person name="Cole G.T."/>
            <person name="Birren B.W."/>
            <person name="Henn M.R."/>
            <person name="Taylor J.W."/>
            <person name="Rounsley S.D."/>
        </authorList>
    </citation>
    <scope>GENOME REANNOTATION</scope>
    <source>
        <strain evidence="3">RS</strain>
    </source>
</reference>
<name>A0A0D8JUM0_COCIM</name>
<dbReference type="EMBL" id="GG704913">
    <property type="protein sequence ID" value="KJF60824.1"/>
    <property type="molecule type" value="Genomic_DNA"/>
</dbReference>
<evidence type="ECO:0008006" key="4">
    <source>
        <dbReference type="Google" id="ProtNLM"/>
    </source>
</evidence>
<dbReference type="GeneID" id="24164886"/>
<dbReference type="Proteomes" id="UP000001261">
    <property type="component" value="Unassembled WGS sequence"/>
</dbReference>
<reference evidence="3" key="1">
    <citation type="journal article" date="2009" name="Genome Res.">
        <title>Comparative genomic analyses of the human fungal pathogens Coccidioides and their relatives.</title>
        <authorList>
            <person name="Sharpton T.J."/>
            <person name="Stajich J.E."/>
            <person name="Rounsley S.D."/>
            <person name="Gardner M.J."/>
            <person name="Wortman J.R."/>
            <person name="Jordar V.S."/>
            <person name="Maiti R."/>
            <person name="Kodira C.D."/>
            <person name="Neafsey D.E."/>
            <person name="Zeng Q."/>
            <person name="Hung C.-Y."/>
            <person name="McMahan C."/>
            <person name="Muszewska A."/>
            <person name="Grynberg M."/>
            <person name="Mandel M.A."/>
            <person name="Kellner E.M."/>
            <person name="Barker B.M."/>
            <person name="Galgiani J.N."/>
            <person name="Orbach M.J."/>
            <person name="Kirkland T.N."/>
            <person name="Cole G.T."/>
            <person name="Henn M.R."/>
            <person name="Birren B.W."/>
            <person name="Taylor J.W."/>
        </authorList>
    </citation>
    <scope>NUCLEOTIDE SEQUENCE [LARGE SCALE GENOMIC DNA]</scope>
    <source>
        <strain evidence="3">RS</strain>
    </source>
</reference>
<organism evidence="2 3">
    <name type="scientific">Coccidioides immitis (strain RS)</name>
    <name type="common">Valley fever fungus</name>
    <dbReference type="NCBI Taxonomy" id="246410"/>
    <lineage>
        <taxon>Eukaryota</taxon>
        <taxon>Fungi</taxon>
        <taxon>Dikarya</taxon>
        <taxon>Ascomycota</taxon>
        <taxon>Pezizomycotina</taxon>
        <taxon>Eurotiomycetes</taxon>
        <taxon>Eurotiomycetidae</taxon>
        <taxon>Onygenales</taxon>
        <taxon>Onygenaceae</taxon>
        <taxon>Coccidioides</taxon>
    </lineage>
</organism>
<keyword evidence="1" id="KW-0732">Signal</keyword>
<evidence type="ECO:0000313" key="3">
    <source>
        <dbReference type="Proteomes" id="UP000001261"/>
    </source>
</evidence>
<keyword evidence="3" id="KW-1185">Reference proteome</keyword>
<gene>
    <name evidence="2" type="ORF">CIMG_13259</name>
</gene>
<evidence type="ECO:0000313" key="2">
    <source>
        <dbReference type="EMBL" id="KJF60824.1"/>
    </source>
</evidence>
<proteinExistence type="predicted"/>
<evidence type="ECO:0000256" key="1">
    <source>
        <dbReference type="SAM" id="SignalP"/>
    </source>
</evidence>
<sequence length="138" mass="15407">MVLRGKWALFDTMMLMACEVLFSTDHVAAFLSHSPIYLHNSPEFRPSHLGVHERPKGGNQQKGLGLAGQSYKVPDNVFQGQSLKASRRDCPFSTAICIPFMPTRCPGCTISKRPEIRGDIFMHPAECHILPHPYLSLS</sequence>
<feature type="signal peptide" evidence="1">
    <location>
        <begin position="1"/>
        <end position="29"/>
    </location>
</feature>
<accession>A0A0D8JUM0</accession>
<dbReference type="VEuPathDB" id="FungiDB:CIMG_13259"/>
<feature type="chain" id="PRO_5002331190" description="Secreted protein" evidence="1">
    <location>
        <begin position="30"/>
        <end position="138"/>
    </location>
</feature>
<dbReference type="AlphaFoldDB" id="A0A0D8JUM0"/>
<dbReference type="RefSeq" id="XP_004445086.1">
    <property type="nucleotide sequence ID" value="XM_004445029.1"/>
</dbReference>
<dbReference type="KEGG" id="cim:CIMG_13259"/>